<proteinExistence type="predicted"/>
<feature type="region of interest" description="Disordered" evidence="1">
    <location>
        <begin position="389"/>
        <end position="415"/>
    </location>
</feature>
<sequence>MPEAFFFTPTAGCPPVLQIIYSLTAGGSCPPLIDNQVEHFVQKLKFQFEDLLWLARLSSPETARAASAAYEALSARERYAFFLSPAVFSEMFRQQWAGKTPELRGLIDLCIGESALETSAQYPGEARERWNPLFSKASHAGGIPGNAYVAPLLGGSVTVDLSSPFCKRSDMTSPVFFGDFVPFTEEEKERVLSKLSAAFAEIEATAPIFARIIRNYTRVACVRKREGAPPASEQVSDEIGAIRLLNVHSPDYTHESLMDDLIHESVHNLLSTYEYLEHPFQIVGGESDGDARPVSPWSMRPIRVLPFLHAVFVYFAILHYTLKRMERGELSAEQQRLAVKRRNRYASGFLMPGKLSDYVKPFSNVDPRTLHAMDQMQQIIRRRFSPLPESRPENVAVAPAGGAQYQPPVQKGAAP</sequence>
<name>A0A250J718_9BACT</name>
<evidence type="ECO:0000256" key="1">
    <source>
        <dbReference type="SAM" id="MobiDB-lite"/>
    </source>
</evidence>
<dbReference type="AlphaFoldDB" id="A0A250J718"/>
<dbReference type="Proteomes" id="UP000217257">
    <property type="component" value="Chromosome"/>
</dbReference>
<evidence type="ECO:0008006" key="4">
    <source>
        <dbReference type="Google" id="ProtNLM"/>
    </source>
</evidence>
<protein>
    <recommendedName>
        <fullName evidence="4">HEXXH motif domain-containing protein</fullName>
    </recommendedName>
</protein>
<dbReference type="KEGG" id="cfus:CYFUS_004404"/>
<accession>A0A250J718</accession>
<organism evidence="2 3">
    <name type="scientific">Cystobacter fuscus</name>
    <dbReference type="NCBI Taxonomy" id="43"/>
    <lineage>
        <taxon>Bacteria</taxon>
        <taxon>Pseudomonadati</taxon>
        <taxon>Myxococcota</taxon>
        <taxon>Myxococcia</taxon>
        <taxon>Myxococcales</taxon>
        <taxon>Cystobacterineae</taxon>
        <taxon>Archangiaceae</taxon>
        <taxon>Cystobacter</taxon>
    </lineage>
</organism>
<gene>
    <name evidence="2" type="ORF">CYFUS_004404</name>
</gene>
<evidence type="ECO:0000313" key="2">
    <source>
        <dbReference type="EMBL" id="ATB38966.1"/>
    </source>
</evidence>
<evidence type="ECO:0000313" key="3">
    <source>
        <dbReference type="Proteomes" id="UP000217257"/>
    </source>
</evidence>
<dbReference type="EMBL" id="CP022098">
    <property type="protein sequence ID" value="ATB38966.1"/>
    <property type="molecule type" value="Genomic_DNA"/>
</dbReference>
<reference evidence="2 3" key="1">
    <citation type="submission" date="2017-06" db="EMBL/GenBank/DDBJ databases">
        <title>Sequencing and comparative analysis of myxobacterial genomes.</title>
        <authorList>
            <person name="Rupp O."/>
            <person name="Goesmann A."/>
            <person name="Sogaard-Andersen L."/>
        </authorList>
    </citation>
    <scope>NUCLEOTIDE SEQUENCE [LARGE SCALE GENOMIC DNA]</scope>
    <source>
        <strain evidence="2 3">DSM 52655</strain>
    </source>
</reference>